<dbReference type="Proteomes" id="UP001049176">
    <property type="component" value="Chromosome 10"/>
</dbReference>
<dbReference type="RefSeq" id="XP_043002926.1">
    <property type="nucleotide sequence ID" value="XM_043159326.1"/>
</dbReference>
<dbReference type="GeneID" id="66071483"/>
<accession>A0A9P7RNK9</accession>
<evidence type="ECO:0000313" key="1">
    <source>
        <dbReference type="EMBL" id="KAG7086455.1"/>
    </source>
</evidence>
<dbReference type="OrthoDB" id="2987506at2759"/>
<protein>
    <submittedName>
        <fullName evidence="1">Uncharacterized protein</fullName>
    </submittedName>
</protein>
<proteinExistence type="predicted"/>
<reference evidence="1" key="1">
    <citation type="journal article" date="2021" name="Genome Biol. Evol.">
        <title>The assembled and annotated genome of the fairy-ring fungus Marasmius oreades.</title>
        <authorList>
            <person name="Hiltunen M."/>
            <person name="Ament-Velasquez S.L."/>
            <person name="Johannesson H."/>
        </authorList>
    </citation>
    <scope>NUCLEOTIDE SEQUENCE</scope>
    <source>
        <strain evidence="1">03SP1</strain>
    </source>
</reference>
<dbReference type="KEGG" id="more:E1B28_002407"/>
<evidence type="ECO:0000313" key="2">
    <source>
        <dbReference type="Proteomes" id="UP001049176"/>
    </source>
</evidence>
<sequence length="240" mass="26833">MSDLTLKVIIDSEEQIEFLKRQGYNLFLARLVSGRDKANVIWKSHPDFTYANRFRWKPVYAISGSVSVGVRTLVEGSTKVKPIEPGQSIEINEWGNMTNPDGSAVPGKAFKLTNKDPNTNFSAVVYTVDPATPDGTPLTPFYISGLLPRTFPVEITPIDNIVVVWFGQAQETGTIIADYSGPHFTVVYDKEQTKHTVQWTKEEGWQLVDDLKNIKETSQSGDVRRIAPSNIFTLQSVPQE</sequence>
<gene>
    <name evidence="1" type="ORF">E1B28_002407</name>
</gene>
<keyword evidence="2" id="KW-1185">Reference proteome</keyword>
<comment type="caution">
    <text evidence="1">The sequence shown here is derived from an EMBL/GenBank/DDBJ whole genome shotgun (WGS) entry which is preliminary data.</text>
</comment>
<dbReference type="AlphaFoldDB" id="A0A9P7RNK9"/>
<name>A0A9P7RNK9_9AGAR</name>
<dbReference type="EMBL" id="CM032190">
    <property type="protein sequence ID" value="KAG7086455.1"/>
    <property type="molecule type" value="Genomic_DNA"/>
</dbReference>
<organism evidence="1 2">
    <name type="scientific">Marasmius oreades</name>
    <name type="common">fairy-ring Marasmius</name>
    <dbReference type="NCBI Taxonomy" id="181124"/>
    <lineage>
        <taxon>Eukaryota</taxon>
        <taxon>Fungi</taxon>
        <taxon>Dikarya</taxon>
        <taxon>Basidiomycota</taxon>
        <taxon>Agaricomycotina</taxon>
        <taxon>Agaricomycetes</taxon>
        <taxon>Agaricomycetidae</taxon>
        <taxon>Agaricales</taxon>
        <taxon>Marasmiineae</taxon>
        <taxon>Marasmiaceae</taxon>
        <taxon>Marasmius</taxon>
    </lineage>
</organism>